<protein>
    <submittedName>
        <fullName evidence="1">Uncharacterized protein</fullName>
    </submittedName>
</protein>
<evidence type="ECO:0000313" key="1">
    <source>
        <dbReference type="EMBL" id="CCM65445.1"/>
    </source>
</evidence>
<evidence type="ECO:0000313" key="2">
    <source>
        <dbReference type="Proteomes" id="UP000018291"/>
    </source>
</evidence>
<gene>
    <name evidence="1" type="ORF">BN381_710004</name>
</gene>
<name>R4Z436_9ACTN</name>
<organism evidence="1 2">
    <name type="scientific">Candidatus Neomicrothrix parvicella RN1</name>
    <dbReference type="NCBI Taxonomy" id="1229780"/>
    <lineage>
        <taxon>Bacteria</taxon>
        <taxon>Bacillati</taxon>
        <taxon>Actinomycetota</taxon>
        <taxon>Acidimicrobiia</taxon>
        <taxon>Acidimicrobiales</taxon>
        <taxon>Microthrixaceae</taxon>
        <taxon>Candidatus Neomicrothrix</taxon>
    </lineage>
</organism>
<dbReference type="EMBL" id="CANL01000069">
    <property type="protein sequence ID" value="CCM65445.1"/>
    <property type="molecule type" value="Genomic_DNA"/>
</dbReference>
<dbReference type="HOGENOM" id="CLU_3355202_0_0_11"/>
<comment type="caution">
    <text evidence="1">The sequence shown here is derived from an EMBL/GenBank/DDBJ whole genome shotgun (WGS) entry which is preliminary data.</text>
</comment>
<dbReference type="STRING" id="1229780.BN381_710004"/>
<reference evidence="1 2" key="1">
    <citation type="journal article" date="2013" name="ISME J.">
        <title>Metabolic model for the filamentous 'Candidatus Microthrix parvicella' based on genomic and metagenomic analyses.</title>
        <authorList>
            <person name="Jon McIlroy S."/>
            <person name="Kristiansen R."/>
            <person name="Albertsen M."/>
            <person name="Michael Karst S."/>
            <person name="Rossetti S."/>
            <person name="Lund Nielsen J."/>
            <person name="Tandoi V."/>
            <person name="James Seviour R."/>
            <person name="Nielsen P.H."/>
        </authorList>
    </citation>
    <scope>NUCLEOTIDE SEQUENCE [LARGE SCALE GENOMIC DNA]</scope>
    <source>
        <strain evidence="1 2">RN1</strain>
    </source>
</reference>
<sequence>MADPASRISGMQSRKSLPLVSILNIVPRLGQNVGGR</sequence>
<dbReference type="Proteomes" id="UP000018291">
    <property type="component" value="Unassembled WGS sequence"/>
</dbReference>
<accession>R4Z436</accession>
<dbReference type="AlphaFoldDB" id="R4Z436"/>
<proteinExistence type="predicted"/>
<keyword evidence="2" id="KW-1185">Reference proteome</keyword>